<reference evidence="2 3" key="1">
    <citation type="journal article" date="2017" name="PLoS Biol.">
        <title>The sea cucumber genome provides insights into morphological evolution and visceral regeneration.</title>
        <authorList>
            <person name="Zhang X."/>
            <person name="Sun L."/>
            <person name="Yuan J."/>
            <person name="Sun Y."/>
            <person name="Gao Y."/>
            <person name="Zhang L."/>
            <person name="Li S."/>
            <person name="Dai H."/>
            <person name="Hamel J.F."/>
            <person name="Liu C."/>
            <person name="Yu Y."/>
            <person name="Liu S."/>
            <person name="Lin W."/>
            <person name="Guo K."/>
            <person name="Jin S."/>
            <person name="Xu P."/>
            <person name="Storey K.B."/>
            <person name="Huan P."/>
            <person name="Zhang T."/>
            <person name="Zhou Y."/>
            <person name="Zhang J."/>
            <person name="Lin C."/>
            <person name="Li X."/>
            <person name="Xing L."/>
            <person name="Huo D."/>
            <person name="Sun M."/>
            <person name="Wang L."/>
            <person name="Mercier A."/>
            <person name="Li F."/>
            <person name="Yang H."/>
            <person name="Xiang J."/>
        </authorList>
    </citation>
    <scope>NUCLEOTIDE SEQUENCE [LARGE SCALE GENOMIC DNA]</scope>
    <source>
        <strain evidence="2">Shaxun</strain>
        <tissue evidence="2">Muscle</tissue>
    </source>
</reference>
<feature type="region of interest" description="Disordered" evidence="1">
    <location>
        <begin position="199"/>
        <end position="260"/>
    </location>
</feature>
<protein>
    <submittedName>
        <fullName evidence="2">Uncharacterized protein</fullName>
    </submittedName>
</protein>
<evidence type="ECO:0000256" key="1">
    <source>
        <dbReference type="SAM" id="MobiDB-lite"/>
    </source>
</evidence>
<dbReference type="Proteomes" id="UP000230750">
    <property type="component" value="Unassembled WGS sequence"/>
</dbReference>
<evidence type="ECO:0000313" key="3">
    <source>
        <dbReference type="Proteomes" id="UP000230750"/>
    </source>
</evidence>
<proteinExistence type="predicted"/>
<dbReference type="OrthoDB" id="10549418at2759"/>
<feature type="compositionally biased region" description="Polar residues" evidence="1">
    <location>
        <begin position="249"/>
        <end position="260"/>
    </location>
</feature>
<sequence>MSDYIEFDEEGVFRYLMTNFDVDEEDNRAGGAAVVFSSYGTAGQDRDFRPRVARRLSHVLPDDMTILHQLYNACLAVIYKRRQRAAVFIAHFIKHSGYAVKQFSFREDLQELVLQAVMEVAARKESFNLLTRELVLQTCLEYPMFTHAQRKRLMERLATMCGEAIWSSSDSFLNWPVTSFENDKTSYVASKSDLFTFTPEECTDEEPSPDGHKYQTHTDVTGNPLTSNDGNEVTCDKSDVTSTDEIEKQSVTAQTTDDTS</sequence>
<feature type="compositionally biased region" description="Polar residues" evidence="1">
    <location>
        <begin position="217"/>
        <end position="231"/>
    </location>
</feature>
<dbReference type="AlphaFoldDB" id="A0A2G8K2Q6"/>
<accession>A0A2G8K2Q6</accession>
<organism evidence="2 3">
    <name type="scientific">Stichopus japonicus</name>
    <name type="common">Sea cucumber</name>
    <dbReference type="NCBI Taxonomy" id="307972"/>
    <lineage>
        <taxon>Eukaryota</taxon>
        <taxon>Metazoa</taxon>
        <taxon>Echinodermata</taxon>
        <taxon>Eleutherozoa</taxon>
        <taxon>Echinozoa</taxon>
        <taxon>Holothuroidea</taxon>
        <taxon>Aspidochirotacea</taxon>
        <taxon>Aspidochirotida</taxon>
        <taxon>Stichopodidae</taxon>
        <taxon>Apostichopus</taxon>
    </lineage>
</organism>
<gene>
    <name evidence="2" type="ORF">BSL78_20886</name>
</gene>
<evidence type="ECO:0000313" key="2">
    <source>
        <dbReference type="EMBL" id="PIK42253.1"/>
    </source>
</evidence>
<keyword evidence="3" id="KW-1185">Reference proteome</keyword>
<dbReference type="EMBL" id="MRZV01000948">
    <property type="protein sequence ID" value="PIK42253.1"/>
    <property type="molecule type" value="Genomic_DNA"/>
</dbReference>
<name>A0A2G8K2Q6_STIJA</name>
<comment type="caution">
    <text evidence="2">The sequence shown here is derived from an EMBL/GenBank/DDBJ whole genome shotgun (WGS) entry which is preliminary data.</text>
</comment>